<reference evidence="1" key="1">
    <citation type="submission" date="2013-04" db="EMBL/GenBank/DDBJ databases">
        <authorList>
            <person name="Qu J."/>
            <person name="Murali S.C."/>
            <person name="Bandaranaike D."/>
            <person name="Bellair M."/>
            <person name="Blankenburg K."/>
            <person name="Chao H."/>
            <person name="Dinh H."/>
            <person name="Doddapaneni H."/>
            <person name="Downs B."/>
            <person name="Dugan-Rocha S."/>
            <person name="Elkadiri S."/>
            <person name="Gnanaolivu R.D."/>
            <person name="Hernandez B."/>
            <person name="Javaid M."/>
            <person name="Jayaseelan J.C."/>
            <person name="Lee S."/>
            <person name="Li M."/>
            <person name="Ming W."/>
            <person name="Munidasa M."/>
            <person name="Muniz J."/>
            <person name="Nguyen L."/>
            <person name="Ongeri F."/>
            <person name="Osuji N."/>
            <person name="Pu L.-L."/>
            <person name="Puazo M."/>
            <person name="Qu C."/>
            <person name="Quiroz J."/>
            <person name="Raj R."/>
            <person name="Weissenberger G."/>
            <person name="Xin Y."/>
            <person name="Zou X."/>
            <person name="Han Y."/>
            <person name="Richards S."/>
            <person name="Worley K."/>
            <person name="Muzny D."/>
            <person name="Gibbs R."/>
        </authorList>
    </citation>
    <scope>NUCLEOTIDE SEQUENCE</scope>
    <source>
        <strain evidence="1">Sampled in the wild</strain>
    </source>
</reference>
<dbReference type="EMBL" id="KZ309127">
    <property type="protein sequence ID" value="KAG8237129.1"/>
    <property type="molecule type" value="Genomic_DNA"/>
</dbReference>
<evidence type="ECO:0000313" key="1">
    <source>
        <dbReference type="EMBL" id="KAG8237129.1"/>
    </source>
</evidence>
<name>A0A8K0KKV4_LADFU</name>
<evidence type="ECO:0000313" key="2">
    <source>
        <dbReference type="Proteomes" id="UP000792457"/>
    </source>
</evidence>
<protein>
    <submittedName>
        <fullName evidence="1">Uncharacterized protein</fullName>
    </submittedName>
</protein>
<reference evidence="1" key="2">
    <citation type="submission" date="2017-10" db="EMBL/GenBank/DDBJ databases">
        <title>Ladona fulva Genome sequencing and assembly.</title>
        <authorList>
            <person name="Murali S."/>
            <person name="Richards S."/>
            <person name="Bandaranaike D."/>
            <person name="Bellair M."/>
            <person name="Blankenburg K."/>
            <person name="Chao H."/>
            <person name="Dinh H."/>
            <person name="Doddapaneni H."/>
            <person name="Dugan-Rocha S."/>
            <person name="Elkadiri S."/>
            <person name="Gnanaolivu R."/>
            <person name="Hernandez B."/>
            <person name="Skinner E."/>
            <person name="Javaid M."/>
            <person name="Lee S."/>
            <person name="Li M."/>
            <person name="Ming W."/>
            <person name="Munidasa M."/>
            <person name="Muniz J."/>
            <person name="Nguyen L."/>
            <person name="Hughes D."/>
            <person name="Osuji N."/>
            <person name="Pu L.-L."/>
            <person name="Puazo M."/>
            <person name="Qu C."/>
            <person name="Quiroz J."/>
            <person name="Raj R."/>
            <person name="Weissenberger G."/>
            <person name="Xin Y."/>
            <person name="Zou X."/>
            <person name="Han Y."/>
            <person name="Worley K."/>
            <person name="Muzny D."/>
            <person name="Gibbs R."/>
        </authorList>
    </citation>
    <scope>NUCLEOTIDE SEQUENCE</scope>
    <source>
        <strain evidence="1">Sampled in the wild</strain>
    </source>
</reference>
<dbReference type="Proteomes" id="UP000792457">
    <property type="component" value="Unassembled WGS sequence"/>
</dbReference>
<organism evidence="1 2">
    <name type="scientific">Ladona fulva</name>
    <name type="common">Scarce chaser dragonfly</name>
    <name type="synonym">Libellula fulva</name>
    <dbReference type="NCBI Taxonomy" id="123851"/>
    <lineage>
        <taxon>Eukaryota</taxon>
        <taxon>Metazoa</taxon>
        <taxon>Ecdysozoa</taxon>
        <taxon>Arthropoda</taxon>
        <taxon>Hexapoda</taxon>
        <taxon>Insecta</taxon>
        <taxon>Pterygota</taxon>
        <taxon>Palaeoptera</taxon>
        <taxon>Odonata</taxon>
        <taxon>Epiprocta</taxon>
        <taxon>Anisoptera</taxon>
        <taxon>Libelluloidea</taxon>
        <taxon>Libellulidae</taxon>
        <taxon>Ladona</taxon>
    </lineage>
</organism>
<proteinExistence type="predicted"/>
<sequence length="89" mass="9905">MAREFQLPLRLSSEMDIADPTEQLQSNSSPGGFFHVVPDALSRVGLVQGDTHIPRNDDELWKIAVPLEERVNILTANHDDPPELSLGFL</sequence>
<accession>A0A8K0KKV4</accession>
<comment type="caution">
    <text evidence="1">The sequence shown here is derived from an EMBL/GenBank/DDBJ whole genome shotgun (WGS) entry which is preliminary data.</text>
</comment>
<dbReference type="AlphaFoldDB" id="A0A8K0KKV4"/>
<keyword evidence="2" id="KW-1185">Reference proteome</keyword>
<gene>
    <name evidence="1" type="ORF">J437_LFUL017006</name>
</gene>